<name>E9DIA3_COCPS</name>
<dbReference type="VEuPathDB" id="FungiDB:CPSG_09552"/>
<protein>
    <submittedName>
        <fullName evidence="5">Amidohydrolase</fullName>
    </submittedName>
</protein>
<comment type="similarity">
    <text evidence="1">Belongs to the peptidase M20 family.</text>
</comment>
<evidence type="ECO:0000256" key="3">
    <source>
        <dbReference type="ARBA" id="ARBA00022801"/>
    </source>
</evidence>
<dbReference type="Gene3D" id="3.40.630.10">
    <property type="entry name" value="Zn peptidases"/>
    <property type="match status" value="1"/>
</dbReference>
<dbReference type="HOGENOM" id="CLU_023257_6_0_1"/>
<dbReference type="Pfam" id="PF07687">
    <property type="entry name" value="M20_dimer"/>
    <property type="match status" value="1"/>
</dbReference>
<dbReference type="PANTHER" id="PTHR11014:SF63">
    <property type="entry name" value="METALLOPEPTIDASE, PUTATIVE (AFU_ORTHOLOGUE AFUA_6G09600)-RELATED"/>
    <property type="match status" value="1"/>
</dbReference>
<dbReference type="eggNOG" id="ENOG502QQEM">
    <property type="taxonomic scope" value="Eukaryota"/>
</dbReference>
<accession>E9DIA3</accession>
<gene>
    <name evidence="5" type="ORF">CPSG_09552</name>
</gene>
<reference evidence="6" key="1">
    <citation type="journal article" date="2010" name="Genome Res.">
        <title>Population genomic sequencing of Coccidioides fungi reveals recent hybridization and transposon control.</title>
        <authorList>
            <person name="Neafsey D.E."/>
            <person name="Barker B.M."/>
            <person name="Sharpton T.J."/>
            <person name="Stajich J.E."/>
            <person name="Park D.J."/>
            <person name="Whiston E."/>
            <person name="Hung C.-Y."/>
            <person name="McMahan C."/>
            <person name="White J."/>
            <person name="Sykes S."/>
            <person name="Heiman D."/>
            <person name="Young S."/>
            <person name="Zeng Q."/>
            <person name="Abouelleil A."/>
            <person name="Aftuck L."/>
            <person name="Bessette D."/>
            <person name="Brown A."/>
            <person name="FitzGerald M."/>
            <person name="Lui A."/>
            <person name="Macdonald J.P."/>
            <person name="Priest M."/>
            <person name="Orbach M.J."/>
            <person name="Galgiani J.N."/>
            <person name="Kirkland T.N."/>
            <person name="Cole G.T."/>
            <person name="Birren B.W."/>
            <person name="Henn M.R."/>
            <person name="Taylor J.W."/>
            <person name="Rounsley S.D."/>
        </authorList>
    </citation>
    <scope>NUCLEOTIDE SEQUENCE [LARGE SCALE GENOMIC DNA]</scope>
    <source>
        <strain evidence="6">RMSCC 757 / Silveira</strain>
    </source>
</reference>
<dbReference type="SUPFAM" id="SSF53187">
    <property type="entry name" value="Zn-dependent exopeptidases"/>
    <property type="match status" value="1"/>
</dbReference>
<dbReference type="InterPro" id="IPR036264">
    <property type="entry name" value="Bact_exopeptidase_dim_dom"/>
</dbReference>
<dbReference type="GO" id="GO:0016787">
    <property type="term" value="F:hydrolase activity"/>
    <property type="evidence" value="ECO:0007669"/>
    <property type="project" value="UniProtKB-KW"/>
</dbReference>
<keyword evidence="3 5" id="KW-0378">Hydrolase</keyword>
<dbReference type="Pfam" id="PF01546">
    <property type="entry name" value="Peptidase_M20"/>
    <property type="match status" value="1"/>
</dbReference>
<dbReference type="AlphaFoldDB" id="E9DIA3"/>
<dbReference type="VEuPathDB" id="FungiDB:D8B26_005928"/>
<dbReference type="InterPro" id="IPR017439">
    <property type="entry name" value="Amidohydrolase"/>
</dbReference>
<evidence type="ECO:0000256" key="1">
    <source>
        <dbReference type="ARBA" id="ARBA00006153"/>
    </source>
</evidence>
<evidence type="ECO:0000256" key="2">
    <source>
        <dbReference type="ARBA" id="ARBA00006247"/>
    </source>
</evidence>
<evidence type="ECO:0000313" key="6">
    <source>
        <dbReference type="Proteomes" id="UP000002497"/>
    </source>
</evidence>
<evidence type="ECO:0000259" key="4">
    <source>
        <dbReference type="Pfam" id="PF07687"/>
    </source>
</evidence>
<dbReference type="Gene3D" id="3.30.70.360">
    <property type="match status" value="1"/>
</dbReference>
<organism evidence="6">
    <name type="scientific">Coccidioides posadasii (strain RMSCC 757 / Silveira)</name>
    <name type="common">Valley fever fungus</name>
    <dbReference type="NCBI Taxonomy" id="443226"/>
    <lineage>
        <taxon>Eukaryota</taxon>
        <taxon>Fungi</taxon>
        <taxon>Dikarya</taxon>
        <taxon>Ascomycota</taxon>
        <taxon>Pezizomycotina</taxon>
        <taxon>Eurotiomycetes</taxon>
        <taxon>Eurotiomycetidae</taxon>
        <taxon>Onygenales</taxon>
        <taxon>Onygenaceae</taxon>
        <taxon>Coccidioides</taxon>
    </lineage>
</organism>
<dbReference type="SUPFAM" id="SSF55031">
    <property type="entry name" value="Bacterial exopeptidase dimerisation domain"/>
    <property type="match status" value="1"/>
</dbReference>
<proteinExistence type="inferred from homology"/>
<dbReference type="Proteomes" id="UP000002497">
    <property type="component" value="Unassembled WGS sequence"/>
</dbReference>
<comment type="similarity">
    <text evidence="2">Belongs to the peptidase M20A family.</text>
</comment>
<keyword evidence="6" id="KW-1185">Reference proteome</keyword>
<dbReference type="PANTHER" id="PTHR11014">
    <property type="entry name" value="PEPTIDASE M20 FAMILY MEMBER"/>
    <property type="match status" value="1"/>
</dbReference>
<dbReference type="EMBL" id="GL636510">
    <property type="protein sequence ID" value="EFW13899.1"/>
    <property type="molecule type" value="Genomic_DNA"/>
</dbReference>
<feature type="domain" description="Peptidase M20 dimerisation" evidence="4">
    <location>
        <begin position="206"/>
        <end position="302"/>
    </location>
</feature>
<dbReference type="NCBIfam" id="TIGR01891">
    <property type="entry name" value="amidohydrolases"/>
    <property type="match status" value="1"/>
</dbReference>
<dbReference type="InterPro" id="IPR011650">
    <property type="entry name" value="Peptidase_M20_dimer"/>
</dbReference>
<dbReference type="FunFam" id="3.30.70.360:FF:000001">
    <property type="entry name" value="N-acetyldiaminopimelate deacetylase"/>
    <property type="match status" value="1"/>
</dbReference>
<dbReference type="OMA" id="ITSACDR"/>
<sequence>MPEFTPTEIGDLIRHHEVDFAPYEELYKHLHAYPELSHQEYKTAATIAARLRRVPGLEVFENIGGTGIAAVFRNGDGKTVLLRSELDGLPIKEQTNLPYASKNVVRDETDGVEKPTMHACGHDMHMACLIAAIDILVSAKSEWSGTLVIIYQPAEELGNGAIRMVNDGLYDKVPKPDVLLGQHILPQRAGRFGMRSGTVMAASDCLKVTFTGRGGHASMPHRTIDPIVMAASTVVRLQTIVSREINVSQEFAVVTVGSFNAGNAANIIPEQAEIQLNVRTTDENTRKRVLSSIDRIIKAEGEASGAIQAPQIETTLQFPLTINDPTVTQKVQQTFGSLFSPDFTAEWPRSNASEDFTVLGTSIGRPCCFWFVGCTAAEIWEEAEENGTLSDIPGNHSAFFAPDVLRTMQIGMSSLVAGVELLLRPIPWELETANSIDLEAARGANCNYLKGIIVLREGNNI</sequence>
<evidence type="ECO:0000313" key="5">
    <source>
        <dbReference type="EMBL" id="EFW13899.1"/>
    </source>
</evidence>
<reference evidence="6" key="2">
    <citation type="submission" date="2010-03" db="EMBL/GenBank/DDBJ databases">
        <title>The genome sequence of Coccidioides posadasii strain Silveira.</title>
        <authorList>
            <consortium name="The Broad Institute Genome Sequencing Center for Infectious Disease"/>
            <person name="Neafsey D."/>
            <person name="Orbach M."/>
            <person name="Henn M.R."/>
            <person name="Cole G.T."/>
            <person name="Galgiani J."/>
            <person name="Gardner M.J."/>
            <person name="Kirkland T.N."/>
            <person name="Taylor J.W."/>
            <person name="Young S.K."/>
            <person name="Zeng Q."/>
            <person name="Koehrsen M."/>
            <person name="Alvarado L."/>
            <person name="Berlin A."/>
            <person name="Borenstein D."/>
            <person name="Chapman S.B."/>
            <person name="Chen Z."/>
            <person name="Engels R."/>
            <person name="Freedman E."/>
            <person name="Gellesch M."/>
            <person name="Goldberg J."/>
            <person name="Griggs A."/>
            <person name="Gujja S."/>
            <person name="Heilman E."/>
            <person name="Heiman D."/>
            <person name="Howarth C."/>
            <person name="Jen D."/>
            <person name="Larson L."/>
            <person name="Mehta T."/>
            <person name="Neiman D."/>
            <person name="Park D."/>
            <person name="Pearson M."/>
            <person name="Richards J."/>
            <person name="Roberts A."/>
            <person name="Saif S."/>
            <person name="Shea T."/>
            <person name="Shenoy N."/>
            <person name="Sisk P."/>
            <person name="Stolte C."/>
            <person name="Sykes S."/>
            <person name="Walk T."/>
            <person name="White J."/>
            <person name="Yandava C."/>
            <person name="Haas B."/>
            <person name="Nusbaum C."/>
            <person name="Birren B."/>
        </authorList>
    </citation>
    <scope>NUCLEOTIDE SEQUENCE [LARGE SCALE GENOMIC DNA]</scope>
    <source>
        <strain evidence="6">RMSCC 757 / Silveira</strain>
    </source>
</reference>
<dbReference type="OrthoDB" id="6119954at2759"/>
<dbReference type="InterPro" id="IPR002933">
    <property type="entry name" value="Peptidase_M20"/>
</dbReference>